<dbReference type="InterPro" id="IPR038670">
    <property type="entry name" value="HslJ-like_sf"/>
</dbReference>
<proteinExistence type="predicted"/>
<gene>
    <name evidence="2" type="ORF">EYE40_07365</name>
</gene>
<evidence type="ECO:0000313" key="2">
    <source>
        <dbReference type="EMBL" id="TBN57230.1"/>
    </source>
</evidence>
<accession>A0A4Q9GY69</accession>
<comment type="caution">
    <text evidence="2">The sequence shown here is derived from an EMBL/GenBank/DDBJ whole genome shotgun (WGS) entry which is preliminary data.</text>
</comment>
<name>A0A4Q9GY69_9MICO</name>
<sequence>MRRSIIALAIVGALALTGCGPTGEGFPDNGGPTADPSELDGDWQLADGEDAQGVFDLKESVSTITLTGPRTGGRTSCNIFGATVNVNGDEINVAPGAVTEAACEDPDLMTLEWRYLAALEEVTNHEVDGETLTLSGGDVILIFDAVPDVPISEFSGTIWRLEGLVTGAGADGSTASPVGTGGIVFNKDGTVTGNGGCSDFTGQWEVSGGVVVVTALVFEDTDCPNDLVAQEKHVATALGTGFTPLIEGDRLTIFPATGKLGLVYRNSASSSA</sequence>
<dbReference type="Pfam" id="PF03724">
    <property type="entry name" value="META"/>
    <property type="match status" value="2"/>
</dbReference>
<organism evidence="2 3">
    <name type="scientific">Glaciihabitans arcticus</name>
    <dbReference type="NCBI Taxonomy" id="2668039"/>
    <lineage>
        <taxon>Bacteria</taxon>
        <taxon>Bacillati</taxon>
        <taxon>Actinomycetota</taxon>
        <taxon>Actinomycetes</taxon>
        <taxon>Micrococcales</taxon>
        <taxon>Microbacteriaceae</taxon>
        <taxon>Glaciihabitans</taxon>
    </lineage>
</organism>
<dbReference type="EMBL" id="SISG01000001">
    <property type="protein sequence ID" value="TBN57230.1"/>
    <property type="molecule type" value="Genomic_DNA"/>
</dbReference>
<dbReference type="PANTHER" id="PTHR35535:SF2">
    <property type="entry name" value="DUF306 DOMAIN-CONTAINING PROTEIN"/>
    <property type="match status" value="1"/>
</dbReference>
<dbReference type="InterPro" id="IPR005184">
    <property type="entry name" value="DUF306_Meta_HslJ"/>
</dbReference>
<dbReference type="RefSeq" id="WP_130981341.1">
    <property type="nucleotide sequence ID" value="NZ_SISG01000001.1"/>
</dbReference>
<reference evidence="3" key="1">
    <citation type="submission" date="2019-02" db="EMBL/GenBank/DDBJ databases">
        <title>Glaciihabitans arcticus sp. nov., a psychrotolerant bacterium isolated from polar soil.</title>
        <authorList>
            <person name="Dahal R.H."/>
        </authorList>
    </citation>
    <scope>NUCLEOTIDE SEQUENCE [LARGE SCALE GENOMIC DNA]</scope>
    <source>
        <strain evidence="3">RP-3-7</strain>
    </source>
</reference>
<evidence type="ECO:0000259" key="1">
    <source>
        <dbReference type="Pfam" id="PF03724"/>
    </source>
</evidence>
<dbReference type="Gene3D" id="2.40.128.270">
    <property type="match status" value="2"/>
</dbReference>
<dbReference type="AlphaFoldDB" id="A0A4Q9GY69"/>
<feature type="domain" description="DUF306" evidence="1">
    <location>
        <begin position="41"/>
        <end position="138"/>
    </location>
</feature>
<keyword evidence="3" id="KW-1185">Reference proteome</keyword>
<dbReference type="Proteomes" id="UP000294194">
    <property type="component" value="Unassembled WGS sequence"/>
</dbReference>
<dbReference type="PROSITE" id="PS51257">
    <property type="entry name" value="PROKAR_LIPOPROTEIN"/>
    <property type="match status" value="1"/>
</dbReference>
<protein>
    <submittedName>
        <fullName evidence="2">META domain-containing protein</fullName>
    </submittedName>
</protein>
<evidence type="ECO:0000313" key="3">
    <source>
        <dbReference type="Proteomes" id="UP000294194"/>
    </source>
</evidence>
<feature type="domain" description="DUF306" evidence="1">
    <location>
        <begin position="154"/>
        <end position="259"/>
    </location>
</feature>
<dbReference type="PANTHER" id="PTHR35535">
    <property type="entry name" value="HEAT SHOCK PROTEIN HSLJ"/>
    <property type="match status" value="1"/>
</dbReference>
<dbReference type="InterPro" id="IPR053147">
    <property type="entry name" value="Hsp_HslJ-like"/>
</dbReference>